<evidence type="ECO:0000256" key="2">
    <source>
        <dbReference type="SAM" id="Phobius"/>
    </source>
</evidence>
<feature type="domain" description="YknX-like barrel-sandwich hybrid" evidence="3">
    <location>
        <begin position="463"/>
        <end position="577"/>
    </location>
</feature>
<dbReference type="PANTHER" id="PTHR30367:SF1">
    <property type="entry name" value="MULTIDRUG RESISTANCE PROTEIN MDTN"/>
    <property type="match status" value="1"/>
</dbReference>
<dbReference type="AlphaFoldDB" id="A0A518FT85"/>
<evidence type="ECO:0000259" key="3">
    <source>
        <dbReference type="Pfam" id="PF25984"/>
    </source>
</evidence>
<feature type="transmembrane region" description="Helical" evidence="2">
    <location>
        <begin position="250"/>
        <end position="271"/>
    </location>
</feature>
<feature type="transmembrane region" description="Helical" evidence="2">
    <location>
        <begin position="145"/>
        <end position="166"/>
    </location>
</feature>
<name>A0A518FT85_9PLAN</name>
<feature type="transmembrane region" description="Helical" evidence="2">
    <location>
        <begin position="277"/>
        <end position="297"/>
    </location>
</feature>
<dbReference type="Gene3D" id="2.40.50.100">
    <property type="match status" value="1"/>
</dbReference>
<feature type="transmembrane region" description="Helical" evidence="2">
    <location>
        <begin position="381"/>
        <end position="399"/>
    </location>
</feature>
<feature type="transmembrane region" description="Helical" evidence="2">
    <location>
        <begin position="350"/>
        <end position="375"/>
    </location>
</feature>
<accession>A0A518FT85</accession>
<keyword evidence="2" id="KW-0812">Transmembrane</keyword>
<gene>
    <name evidence="4" type="ORF">Pan153_42240</name>
</gene>
<dbReference type="RefSeq" id="WP_145457546.1">
    <property type="nucleotide sequence ID" value="NZ_CP036317.1"/>
</dbReference>
<dbReference type="OrthoDB" id="9759690at2"/>
<feature type="transmembrane region" description="Helical" evidence="2">
    <location>
        <begin position="419"/>
        <end position="439"/>
    </location>
</feature>
<dbReference type="InterPro" id="IPR050393">
    <property type="entry name" value="MFP_Efflux_Pump"/>
</dbReference>
<keyword evidence="2" id="KW-1133">Transmembrane helix</keyword>
<proteinExistence type="predicted"/>
<protein>
    <submittedName>
        <fullName evidence="4">Peptidase family M50</fullName>
    </submittedName>
</protein>
<dbReference type="Proteomes" id="UP000320839">
    <property type="component" value="Chromosome"/>
</dbReference>
<sequence>MNAEVSIRDFFSGCLKVREDLTFTFQNTNGEEYYTVNDSLHSRYYRIGLTEYTFLRLLDGRSTVQECYSRLSTALPFHTLSQNDIVSLCQWAFRNNLVRNQDERLCSRTANGQQSAAFLSKLNLIVFRCPIGNPDRCFTRLERSWGWLFTAPARVIWGFILLWALFRIGLHWTEFYNSSRTILSTDNWIWLAGCWVVLKLCHESAHGIVCKRYGGTVREAGSLFVLFAPLPYVDVTSCWSFPSRRARIHVAAAGMYIELLIAALAACLWGQTSEAWLNQLCFNIVFTASVTSLLFNLNPLMKFDGYYILVDLLGIPNLYTNGQLWIQQWAKRTFLGVKTLLPDWSPRVRLIIAGYGIASLIWRSMVCISLIVAAATLLEGAGVILALIAVGLWIVQPAWRCASYIACGRPGEAPQRMRFILTSGAMLLLTSLLLIYVPWFGNFQAPAIVEYAPLGTRHAEMPGFIQKIYVESGQLVQAGQPLVQLQNPELNLEISKLKIEIQQSELRIHQYEQKRQIADRQVEQEVLQDLETQLKEKQKLSTQLTIRSEINGRVVTRNLEAKCGTYVNQGDVIITIGDDRHKELHIAVAQDELDHFMNTPSRHVMAHVPQLPLLSCPVKKVVPRATVTLSHPALAAACGGPLPVKPVASADANSQYELLEPRFNLIVSISTDKSEALHAGQRVDVTCRPHDYSIGQHLYHSFTNWLYQRLDQ</sequence>
<keyword evidence="1" id="KW-0175">Coiled coil</keyword>
<evidence type="ECO:0000313" key="4">
    <source>
        <dbReference type="EMBL" id="QDV19558.1"/>
    </source>
</evidence>
<dbReference type="PANTHER" id="PTHR30367">
    <property type="entry name" value="P-HYDROXYBENZOIC ACID EFFLUX PUMP SUBUNIT AAEA-RELATED"/>
    <property type="match status" value="1"/>
</dbReference>
<evidence type="ECO:0000313" key="5">
    <source>
        <dbReference type="Proteomes" id="UP000320839"/>
    </source>
</evidence>
<organism evidence="4 5">
    <name type="scientific">Gimesia panareensis</name>
    <dbReference type="NCBI Taxonomy" id="2527978"/>
    <lineage>
        <taxon>Bacteria</taxon>
        <taxon>Pseudomonadati</taxon>
        <taxon>Planctomycetota</taxon>
        <taxon>Planctomycetia</taxon>
        <taxon>Planctomycetales</taxon>
        <taxon>Planctomycetaceae</taxon>
        <taxon>Gimesia</taxon>
    </lineage>
</organism>
<feature type="coiled-coil region" evidence="1">
    <location>
        <begin position="487"/>
        <end position="547"/>
    </location>
</feature>
<dbReference type="EMBL" id="CP036317">
    <property type="protein sequence ID" value="QDV19558.1"/>
    <property type="molecule type" value="Genomic_DNA"/>
</dbReference>
<evidence type="ECO:0000256" key="1">
    <source>
        <dbReference type="SAM" id="Coils"/>
    </source>
</evidence>
<dbReference type="SUPFAM" id="SSF111369">
    <property type="entry name" value="HlyD-like secretion proteins"/>
    <property type="match status" value="1"/>
</dbReference>
<reference evidence="4 5" key="1">
    <citation type="submission" date="2019-02" db="EMBL/GenBank/DDBJ databases">
        <title>Deep-cultivation of Planctomycetes and their phenomic and genomic characterization uncovers novel biology.</title>
        <authorList>
            <person name="Wiegand S."/>
            <person name="Jogler M."/>
            <person name="Boedeker C."/>
            <person name="Pinto D."/>
            <person name="Vollmers J."/>
            <person name="Rivas-Marin E."/>
            <person name="Kohn T."/>
            <person name="Peeters S.H."/>
            <person name="Heuer A."/>
            <person name="Rast P."/>
            <person name="Oberbeckmann S."/>
            <person name="Bunk B."/>
            <person name="Jeske O."/>
            <person name="Meyerdierks A."/>
            <person name="Storesund J.E."/>
            <person name="Kallscheuer N."/>
            <person name="Luecker S."/>
            <person name="Lage O.M."/>
            <person name="Pohl T."/>
            <person name="Merkel B.J."/>
            <person name="Hornburger P."/>
            <person name="Mueller R.-W."/>
            <person name="Bruemmer F."/>
            <person name="Labrenz M."/>
            <person name="Spormann A.M."/>
            <person name="Op den Camp H."/>
            <person name="Overmann J."/>
            <person name="Amann R."/>
            <person name="Jetten M.S.M."/>
            <person name="Mascher T."/>
            <person name="Medema M.H."/>
            <person name="Devos D.P."/>
            <person name="Kaster A.-K."/>
            <person name="Ovreas L."/>
            <person name="Rohde M."/>
            <person name="Galperin M.Y."/>
            <person name="Jogler C."/>
        </authorList>
    </citation>
    <scope>NUCLEOTIDE SEQUENCE [LARGE SCALE GENOMIC DNA]</scope>
    <source>
        <strain evidence="4 5">Pan153</strain>
    </source>
</reference>
<dbReference type="InterPro" id="IPR058639">
    <property type="entry name" value="BSH_YknX-like"/>
</dbReference>
<keyword evidence="2" id="KW-0472">Membrane</keyword>
<dbReference type="Pfam" id="PF25984">
    <property type="entry name" value="BSH_YknX"/>
    <property type="match status" value="1"/>
</dbReference>